<accession>A0A1V9G9W8</accession>
<evidence type="ECO:0000256" key="3">
    <source>
        <dbReference type="ARBA" id="ARBA00023172"/>
    </source>
</evidence>
<comment type="similarity">
    <text evidence="1">Belongs to the 'phage' integrase family.</text>
</comment>
<dbReference type="PANTHER" id="PTHR30349:SF64">
    <property type="entry name" value="PROPHAGE INTEGRASE INTD-RELATED"/>
    <property type="match status" value="1"/>
</dbReference>
<reference evidence="5 6" key="1">
    <citation type="submission" date="2016-03" db="EMBL/GenBank/DDBJ databases">
        <title>Niastella vici sp. nov., isolated from farmland soil.</title>
        <authorList>
            <person name="Chen L."/>
            <person name="Wang D."/>
            <person name="Yang S."/>
            <person name="Wang G."/>
        </authorList>
    </citation>
    <scope>NUCLEOTIDE SEQUENCE [LARGE SCALE GENOMIC DNA]</scope>
    <source>
        <strain evidence="5 6">DJ57</strain>
    </source>
</reference>
<evidence type="ECO:0000313" key="5">
    <source>
        <dbReference type="EMBL" id="OQP67258.1"/>
    </source>
</evidence>
<proteinExistence type="inferred from homology"/>
<dbReference type="InterPro" id="IPR013762">
    <property type="entry name" value="Integrase-like_cat_sf"/>
</dbReference>
<dbReference type="Proteomes" id="UP000192796">
    <property type="component" value="Unassembled WGS sequence"/>
</dbReference>
<dbReference type="Pfam" id="PF00589">
    <property type="entry name" value="Phage_integrase"/>
    <property type="match status" value="1"/>
</dbReference>
<keyword evidence="3" id="KW-0233">DNA recombination</keyword>
<dbReference type="InterPro" id="IPR025269">
    <property type="entry name" value="SAM-like_dom"/>
</dbReference>
<dbReference type="Pfam" id="PF17293">
    <property type="entry name" value="Arm-DNA-bind_5"/>
    <property type="match status" value="1"/>
</dbReference>
<dbReference type="PROSITE" id="PS51898">
    <property type="entry name" value="TYR_RECOMBINASE"/>
    <property type="match status" value="1"/>
</dbReference>
<dbReference type="Pfam" id="PF13102">
    <property type="entry name" value="Phage_int_SAM_5"/>
    <property type="match status" value="1"/>
</dbReference>
<dbReference type="GO" id="GO:0015074">
    <property type="term" value="P:DNA integration"/>
    <property type="evidence" value="ECO:0007669"/>
    <property type="project" value="InterPro"/>
</dbReference>
<dbReference type="Gene3D" id="1.10.150.130">
    <property type="match status" value="1"/>
</dbReference>
<evidence type="ECO:0000313" key="6">
    <source>
        <dbReference type="Proteomes" id="UP000192796"/>
    </source>
</evidence>
<dbReference type="STRING" id="1703345.A3860_02540"/>
<dbReference type="PANTHER" id="PTHR30349">
    <property type="entry name" value="PHAGE INTEGRASE-RELATED"/>
    <property type="match status" value="1"/>
</dbReference>
<keyword evidence="6" id="KW-1185">Reference proteome</keyword>
<dbReference type="InterPro" id="IPR002104">
    <property type="entry name" value="Integrase_catalytic"/>
</dbReference>
<dbReference type="AlphaFoldDB" id="A0A1V9G9W8"/>
<dbReference type="GO" id="GO:0006310">
    <property type="term" value="P:DNA recombination"/>
    <property type="evidence" value="ECO:0007669"/>
    <property type="project" value="UniProtKB-KW"/>
</dbReference>
<dbReference type="EMBL" id="LVYD01000001">
    <property type="protein sequence ID" value="OQP67258.1"/>
    <property type="molecule type" value="Genomic_DNA"/>
</dbReference>
<evidence type="ECO:0000256" key="1">
    <source>
        <dbReference type="ARBA" id="ARBA00008857"/>
    </source>
</evidence>
<keyword evidence="2" id="KW-0238">DNA-binding</keyword>
<dbReference type="OrthoDB" id="1094492at2"/>
<dbReference type="InterPro" id="IPR011010">
    <property type="entry name" value="DNA_brk_join_enz"/>
</dbReference>
<evidence type="ECO:0000256" key="2">
    <source>
        <dbReference type="ARBA" id="ARBA00023125"/>
    </source>
</evidence>
<dbReference type="InterPro" id="IPR010998">
    <property type="entry name" value="Integrase_recombinase_N"/>
</dbReference>
<dbReference type="Gene3D" id="1.10.443.10">
    <property type="entry name" value="Intergrase catalytic core"/>
    <property type="match status" value="1"/>
</dbReference>
<name>A0A1V9G9W8_9BACT</name>
<gene>
    <name evidence="5" type="ORF">A3860_02540</name>
</gene>
<dbReference type="InterPro" id="IPR035386">
    <property type="entry name" value="Arm-DNA-bind_5"/>
</dbReference>
<dbReference type="SUPFAM" id="SSF56349">
    <property type="entry name" value="DNA breaking-rejoining enzymes"/>
    <property type="match status" value="1"/>
</dbReference>
<evidence type="ECO:0000259" key="4">
    <source>
        <dbReference type="PROSITE" id="PS51898"/>
    </source>
</evidence>
<dbReference type="RefSeq" id="WP_081144951.1">
    <property type="nucleotide sequence ID" value="NZ_LVYD01000001.1"/>
</dbReference>
<sequence>MSSVSIIRRKKQNKDGTYPIAIRIIKDRFPSIITIGKIALEHWDDDKKEVKKSHPNHQRLNNLFRKKLAEATDNALDIETKKPEATAKAIRQKIKPKAGVSFFAQAEEYLKVKKATNYNIYMSERPRIKHFREFLNGQDLVFSDLTVGLLQRFETWLKTVYKPKGKKKKRLNDTSVANHFVTIRSVFAFARDQAGVDEKLTPFGKKGFKIVFPETTKIGLSRTEVIALENVELVDPRYEHARKLWLFLFYFAGMRASDAFRLKWPDFQDGRLYYTMGKNKKTGSLKVPDEAARILKYYEQFKENKNDLVFPELKGVDLSDQFVTKRTIGFKISAIDKFLQEHVAPAAGIEKKLTLHIARHTFATLAGGTVDIQKLQKLYRHSDVKTTINYQQNFIHEDADEALDAVLSKTKAQSVKPV</sequence>
<protein>
    <submittedName>
        <fullName evidence="5">Integrase</fullName>
    </submittedName>
</protein>
<comment type="caution">
    <text evidence="5">The sequence shown here is derived from an EMBL/GenBank/DDBJ whole genome shotgun (WGS) entry which is preliminary data.</text>
</comment>
<feature type="domain" description="Tyr recombinase" evidence="4">
    <location>
        <begin position="215"/>
        <end position="404"/>
    </location>
</feature>
<dbReference type="InterPro" id="IPR050090">
    <property type="entry name" value="Tyrosine_recombinase_XerCD"/>
</dbReference>
<organism evidence="5 6">
    <name type="scientific">Niastella vici</name>
    <dbReference type="NCBI Taxonomy" id="1703345"/>
    <lineage>
        <taxon>Bacteria</taxon>
        <taxon>Pseudomonadati</taxon>
        <taxon>Bacteroidota</taxon>
        <taxon>Chitinophagia</taxon>
        <taxon>Chitinophagales</taxon>
        <taxon>Chitinophagaceae</taxon>
        <taxon>Niastella</taxon>
    </lineage>
</organism>
<dbReference type="GO" id="GO:0003677">
    <property type="term" value="F:DNA binding"/>
    <property type="evidence" value="ECO:0007669"/>
    <property type="project" value="UniProtKB-KW"/>
</dbReference>